<dbReference type="AlphaFoldDB" id="A0A6S6UJB8"/>
<dbReference type="InterPro" id="IPR051910">
    <property type="entry name" value="ComF/GntX_DNA_util-trans"/>
</dbReference>
<dbReference type="SUPFAM" id="SSF53271">
    <property type="entry name" value="PRTase-like"/>
    <property type="match status" value="1"/>
</dbReference>
<dbReference type="Pfam" id="PF00156">
    <property type="entry name" value="Pribosyltran"/>
    <property type="match status" value="1"/>
</dbReference>
<dbReference type="GO" id="GO:0016757">
    <property type="term" value="F:glycosyltransferase activity"/>
    <property type="evidence" value="ECO:0007669"/>
    <property type="project" value="UniProtKB-KW"/>
</dbReference>
<dbReference type="Gene3D" id="3.40.50.2020">
    <property type="match status" value="1"/>
</dbReference>
<dbReference type="PANTHER" id="PTHR47505">
    <property type="entry name" value="DNA UTILIZATION PROTEIN YHGH"/>
    <property type="match status" value="1"/>
</dbReference>
<comment type="similarity">
    <text evidence="1">Belongs to the ComF/GntX family.</text>
</comment>
<organism evidence="3">
    <name type="scientific">uncultured Aureispira sp</name>
    <dbReference type="NCBI Taxonomy" id="1331704"/>
    <lineage>
        <taxon>Bacteria</taxon>
        <taxon>Pseudomonadati</taxon>
        <taxon>Bacteroidota</taxon>
        <taxon>Saprospiria</taxon>
        <taxon>Saprospirales</taxon>
        <taxon>Saprospiraceae</taxon>
        <taxon>Aureispira</taxon>
        <taxon>environmental samples</taxon>
    </lineage>
</organism>
<gene>
    <name evidence="3" type="ORF">HELGO_WM27336</name>
</gene>
<evidence type="ECO:0000256" key="1">
    <source>
        <dbReference type="ARBA" id="ARBA00008007"/>
    </source>
</evidence>
<dbReference type="PANTHER" id="PTHR47505:SF1">
    <property type="entry name" value="DNA UTILIZATION PROTEIN YHGH"/>
    <property type="match status" value="1"/>
</dbReference>
<reference evidence="3" key="1">
    <citation type="submission" date="2020-01" db="EMBL/GenBank/DDBJ databases">
        <authorList>
            <person name="Meier V. D."/>
            <person name="Meier V D."/>
        </authorList>
    </citation>
    <scope>NUCLEOTIDE SEQUENCE</scope>
    <source>
        <strain evidence="3">HLG_WM_MAG_10</strain>
    </source>
</reference>
<name>A0A6S6UJB8_9BACT</name>
<proteinExistence type="inferred from homology"/>
<sequence>MLELLKKAVEPVLNLADLFYPRLCLACQEKLVSAETSICIRCDYKLTPTNYHRINPNPVLERFWGRVELEHATAAYSFNKGGLLQHLIHQLKYENKPQIGLELGKMYGSLLKEVAPYNTVDYIIPVPLHPKKKHLRGYNQAAMIAKGLALSMEKQWSSAYLIRTDDTETQTKKSRLDRFSNVEHAFGIHKKAALEGKHLLLVDDVITTGATLEACAQTLLEVDKVKISLAAIALAN</sequence>
<feature type="domain" description="Phosphoribosyltransferase" evidence="2">
    <location>
        <begin position="166"/>
        <end position="232"/>
    </location>
</feature>
<protein>
    <submittedName>
        <fullName evidence="3">Competence protein F homolog, phosphoribosyltransferase domain protein YhgH required for utilization of DNA as sole source of carbon and energy</fullName>
    </submittedName>
</protein>
<evidence type="ECO:0000259" key="2">
    <source>
        <dbReference type="Pfam" id="PF00156"/>
    </source>
</evidence>
<dbReference type="InterPro" id="IPR029057">
    <property type="entry name" value="PRTase-like"/>
</dbReference>
<keyword evidence="3" id="KW-0808">Transferase</keyword>
<dbReference type="EMBL" id="CACVAQ010000552">
    <property type="protein sequence ID" value="CAA6830404.1"/>
    <property type="molecule type" value="Genomic_DNA"/>
</dbReference>
<dbReference type="CDD" id="cd06223">
    <property type="entry name" value="PRTases_typeI"/>
    <property type="match status" value="1"/>
</dbReference>
<evidence type="ECO:0000313" key="3">
    <source>
        <dbReference type="EMBL" id="CAA6830404.1"/>
    </source>
</evidence>
<dbReference type="InterPro" id="IPR000836">
    <property type="entry name" value="PRTase_dom"/>
</dbReference>
<keyword evidence="3" id="KW-0328">Glycosyltransferase</keyword>
<accession>A0A6S6UJB8</accession>